<dbReference type="InterPro" id="IPR011335">
    <property type="entry name" value="Restrct_endonuc-II-like"/>
</dbReference>
<keyword evidence="1" id="KW-0812">Transmembrane</keyword>
<dbReference type="InterPro" id="IPR011856">
    <property type="entry name" value="tRNA_endonuc-like_dom_sf"/>
</dbReference>
<dbReference type="InterPro" id="IPR007560">
    <property type="entry name" value="Restrct_endonuc_IV_Mrr"/>
</dbReference>
<dbReference type="Gene3D" id="3.40.1350.10">
    <property type="match status" value="1"/>
</dbReference>
<dbReference type="Proteomes" id="UP000028058">
    <property type="component" value="Unassembled WGS sequence"/>
</dbReference>
<evidence type="ECO:0000256" key="1">
    <source>
        <dbReference type="SAM" id="Phobius"/>
    </source>
</evidence>
<keyword evidence="4" id="KW-1185">Reference proteome</keyword>
<comment type="caution">
    <text evidence="3">The sequence shown here is derived from an EMBL/GenBank/DDBJ whole genome shotgun (WGS) entry which is preliminary data.</text>
</comment>
<sequence length="253" mass="28055">MPGRRPGLRPRRGPRQRLLRWPGLRKPRGAGEHAAAGLVALAAAAVLTDVAIAVWNTMLGHWPVVAALAAGACAYGTWHLSCSLRARRERAARLATLRLTLAQIDALDDQQFEHALRDLLIRDGWQARQVGRQGDQAADVIGQDRQRGRIVLQAKHTGVGGKVGVQVMYQVKGTAGPVHRADHAVVVTNGSLTRDAKAWGDRHRIHWIDRDRLRQWAEHGLPLHELLRLPGRTPRRGRTDESVRRPGRARLVL</sequence>
<keyword evidence="3" id="KW-0255">Endonuclease</keyword>
<dbReference type="SUPFAM" id="SSF52980">
    <property type="entry name" value="Restriction endonuclease-like"/>
    <property type="match status" value="1"/>
</dbReference>
<reference evidence="3 4" key="1">
    <citation type="journal article" date="2014" name="Genome Announc.">
        <title>Draft Genome Sequence of Streptomyces fradiae ATCC 19609, a Strain Highly Sensitive to Antibiotics.</title>
        <authorList>
            <person name="Bekker O.B."/>
            <person name="Klimina K.M."/>
            <person name="Vatlin A.A."/>
            <person name="Zakharevich N.V."/>
            <person name="Kasianov A.S."/>
            <person name="Danilenko V.N."/>
        </authorList>
    </citation>
    <scope>NUCLEOTIDE SEQUENCE [LARGE SCALE GENOMIC DNA]</scope>
    <source>
        <strain evidence="3 4">ATCC 19609</strain>
    </source>
</reference>
<proteinExistence type="predicted"/>
<dbReference type="GO" id="GO:0009307">
    <property type="term" value="P:DNA restriction-modification system"/>
    <property type="evidence" value="ECO:0007669"/>
    <property type="project" value="InterPro"/>
</dbReference>
<keyword evidence="1" id="KW-1133">Transmembrane helix</keyword>
<name>A0A3S5ILE4_9ACTN</name>
<evidence type="ECO:0000313" key="4">
    <source>
        <dbReference type="Proteomes" id="UP000028058"/>
    </source>
</evidence>
<dbReference type="GO" id="GO:0015666">
    <property type="term" value="F:restriction endodeoxyribonuclease activity"/>
    <property type="evidence" value="ECO:0007669"/>
    <property type="project" value="TreeGrafter"/>
</dbReference>
<keyword evidence="3" id="KW-0378">Hydrolase</keyword>
<dbReference type="PANTHER" id="PTHR30015:SF6">
    <property type="entry name" value="SLL1429 PROTEIN"/>
    <property type="match status" value="1"/>
</dbReference>
<accession>A0A3S5ILE4</accession>
<keyword evidence="3" id="KW-0540">Nuclease</keyword>
<dbReference type="PANTHER" id="PTHR30015">
    <property type="entry name" value="MRR RESTRICTION SYSTEM PROTEIN"/>
    <property type="match status" value="1"/>
</dbReference>
<feature type="domain" description="Restriction endonuclease type IV Mrr" evidence="2">
    <location>
        <begin position="104"/>
        <end position="216"/>
    </location>
</feature>
<dbReference type="OrthoDB" id="5181666at2"/>
<dbReference type="GO" id="GO:0003677">
    <property type="term" value="F:DNA binding"/>
    <property type="evidence" value="ECO:0007669"/>
    <property type="project" value="InterPro"/>
</dbReference>
<dbReference type="AlphaFoldDB" id="A0A3S5ILE4"/>
<feature type="transmembrane region" description="Helical" evidence="1">
    <location>
        <begin position="61"/>
        <end position="80"/>
    </location>
</feature>
<feature type="transmembrane region" description="Helical" evidence="1">
    <location>
        <begin position="34"/>
        <end position="55"/>
    </location>
</feature>
<organism evidence="3 4">
    <name type="scientific">Streptomyces xinghaiensis</name>
    <dbReference type="NCBI Taxonomy" id="1038928"/>
    <lineage>
        <taxon>Bacteria</taxon>
        <taxon>Bacillati</taxon>
        <taxon>Actinomycetota</taxon>
        <taxon>Actinomycetes</taxon>
        <taxon>Kitasatosporales</taxon>
        <taxon>Streptomycetaceae</taxon>
        <taxon>Streptomyces</taxon>
    </lineage>
</organism>
<keyword evidence="1" id="KW-0472">Membrane</keyword>
<dbReference type="EMBL" id="JNAD02000003">
    <property type="protein sequence ID" value="RKM97416.1"/>
    <property type="molecule type" value="Genomic_DNA"/>
</dbReference>
<gene>
    <name evidence="3" type="ORF">SFRA_009435</name>
</gene>
<dbReference type="Pfam" id="PF04471">
    <property type="entry name" value="Mrr_cat"/>
    <property type="match status" value="1"/>
</dbReference>
<protein>
    <submittedName>
        <fullName evidence="3">Restriction endonuclease</fullName>
    </submittedName>
</protein>
<dbReference type="InterPro" id="IPR052906">
    <property type="entry name" value="Type_IV_Methyl-Rstrct_Enzyme"/>
</dbReference>
<evidence type="ECO:0000313" key="3">
    <source>
        <dbReference type="EMBL" id="RKM97416.1"/>
    </source>
</evidence>
<evidence type="ECO:0000259" key="2">
    <source>
        <dbReference type="Pfam" id="PF04471"/>
    </source>
</evidence>